<sequence length="67" mass="7683">MRRSLNLAELKLRARARQYESARAHTARPAERPPPYCWTGLSSNDHEQSFNCRRARHSPFNGFGSPA</sequence>
<protein>
    <submittedName>
        <fullName evidence="2">Uncharacterized protein</fullName>
    </submittedName>
</protein>
<accession>A0A4C1Y3L1</accession>
<evidence type="ECO:0000313" key="2">
    <source>
        <dbReference type="EMBL" id="GBP69953.1"/>
    </source>
</evidence>
<proteinExistence type="predicted"/>
<evidence type="ECO:0000256" key="1">
    <source>
        <dbReference type="SAM" id="MobiDB-lite"/>
    </source>
</evidence>
<dbReference type="EMBL" id="BGZK01001057">
    <property type="protein sequence ID" value="GBP69953.1"/>
    <property type="molecule type" value="Genomic_DNA"/>
</dbReference>
<keyword evidence="3" id="KW-1185">Reference proteome</keyword>
<name>A0A4C1Y3L1_EUMVA</name>
<feature type="compositionally biased region" description="Basic and acidic residues" evidence="1">
    <location>
        <begin position="21"/>
        <end position="31"/>
    </location>
</feature>
<dbReference type="AlphaFoldDB" id="A0A4C1Y3L1"/>
<organism evidence="2 3">
    <name type="scientific">Eumeta variegata</name>
    <name type="common">Bagworm moth</name>
    <name type="synonym">Eumeta japonica</name>
    <dbReference type="NCBI Taxonomy" id="151549"/>
    <lineage>
        <taxon>Eukaryota</taxon>
        <taxon>Metazoa</taxon>
        <taxon>Ecdysozoa</taxon>
        <taxon>Arthropoda</taxon>
        <taxon>Hexapoda</taxon>
        <taxon>Insecta</taxon>
        <taxon>Pterygota</taxon>
        <taxon>Neoptera</taxon>
        <taxon>Endopterygota</taxon>
        <taxon>Lepidoptera</taxon>
        <taxon>Glossata</taxon>
        <taxon>Ditrysia</taxon>
        <taxon>Tineoidea</taxon>
        <taxon>Psychidae</taxon>
        <taxon>Oiketicinae</taxon>
        <taxon>Eumeta</taxon>
    </lineage>
</organism>
<gene>
    <name evidence="2" type="ORF">EVAR_85721_1</name>
</gene>
<feature type="region of interest" description="Disordered" evidence="1">
    <location>
        <begin position="21"/>
        <end position="40"/>
    </location>
</feature>
<reference evidence="2 3" key="1">
    <citation type="journal article" date="2019" name="Commun. Biol.">
        <title>The bagworm genome reveals a unique fibroin gene that provides high tensile strength.</title>
        <authorList>
            <person name="Kono N."/>
            <person name="Nakamura H."/>
            <person name="Ohtoshi R."/>
            <person name="Tomita M."/>
            <person name="Numata K."/>
            <person name="Arakawa K."/>
        </authorList>
    </citation>
    <scope>NUCLEOTIDE SEQUENCE [LARGE SCALE GENOMIC DNA]</scope>
</reference>
<evidence type="ECO:0000313" key="3">
    <source>
        <dbReference type="Proteomes" id="UP000299102"/>
    </source>
</evidence>
<dbReference type="Proteomes" id="UP000299102">
    <property type="component" value="Unassembled WGS sequence"/>
</dbReference>
<comment type="caution">
    <text evidence="2">The sequence shown here is derived from an EMBL/GenBank/DDBJ whole genome shotgun (WGS) entry which is preliminary data.</text>
</comment>